<dbReference type="Proteomes" id="UP000824120">
    <property type="component" value="Chromosome 1"/>
</dbReference>
<name>A0A9J6AZ92_SOLCO</name>
<accession>A0A9J6AZ92</accession>
<keyword evidence="2" id="KW-1185">Reference proteome</keyword>
<organism evidence="1 2">
    <name type="scientific">Solanum commersonii</name>
    <name type="common">Commerson's wild potato</name>
    <name type="synonym">Commerson's nightshade</name>
    <dbReference type="NCBI Taxonomy" id="4109"/>
    <lineage>
        <taxon>Eukaryota</taxon>
        <taxon>Viridiplantae</taxon>
        <taxon>Streptophyta</taxon>
        <taxon>Embryophyta</taxon>
        <taxon>Tracheophyta</taxon>
        <taxon>Spermatophyta</taxon>
        <taxon>Magnoliopsida</taxon>
        <taxon>eudicotyledons</taxon>
        <taxon>Gunneridae</taxon>
        <taxon>Pentapetalae</taxon>
        <taxon>asterids</taxon>
        <taxon>lamiids</taxon>
        <taxon>Solanales</taxon>
        <taxon>Solanaceae</taxon>
        <taxon>Solanoideae</taxon>
        <taxon>Solaneae</taxon>
        <taxon>Solanum</taxon>
    </lineage>
</organism>
<sequence>MAVLVTGKYEASSPIGEGAFGCRVEACWRIWTKVQEGALESLVCLEPYQECRKNASDFG</sequence>
<evidence type="ECO:0000313" key="2">
    <source>
        <dbReference type="Proteomes" id="UP000824120"/>
    </source>
</evidence>
<proteinExistence type="predicted"/>
<protein>
    <submittedName>
        <fullName evidence="1">Uncharacterized protein</fullName>
    </submittedName>
</protein>
<reference evidence="1 2" key="1">
    <citation type="submission" date="2020-09" db="EMBL/GenBank/DDBJ databases">
        <title>De no assembly of potato wild relative species, Solanum commersonii.</title>
        <authorList>
            <person name="Cho K."/>
        </authorList>
    </citation>
    <scope>NUCLEOTIDE SEQUENCE [LARGE SCALE GENOMIC DNA]</scope>
    <source>
        <strain evidence="1">LZ3.2</strain>
        <tissue evidence="1">Leaf</tissue>
    </source>
</reference>
<dbReference type="EMBL" id="JACXVP010000001">
    <property type="protein sequence ID" value="KAG5629579.1"/>
    <property type="molecule type" value="Genomic_DNA"/>
</dbReference>
<comment type="caution">
    <text evidence="1">The sequence shown here is derived from an EMBL/GenBank/DDBJ whole genome shotgun (WGS) entry which is preliminary data.</text>
</comment>
<gene>
    <name evidence="1" type="ORF">H5410_001296</name>
</gene>
<dbReference type="AlphaFoldDB" id="A0A9J6AZ92"/>
<evidence type="ECO:0000313" key="1">
    <source>
        <dbReference type="EMBL" id="KAG5629579.1"/>
    </source>
</evidence>